<feature type="chain" id="PRO_5045532390" description="DUF4124 domain-containing protein" evidence="2">
    <location>
        <begin position="31"/>
        <end position="217"/>
    </location>
</feature>
<reference evidence="4 5" key="1">
    <citation type="submission" date="2024-06" db="EMBL/GenBank/DDBJ databases">
        <title>Sorghum-associated microbial communities from plants grown in Nebraska, USA.</title>
        <authorList>
            <person name="Schachtman D."/>
        </authorList>
    </citation>
    <scope>NUCLEOTIDE SEQUENCE [LARGE SCALE GENOMIC DNA]</scope>
    <source>
        <strain evidence="4 5">2709</strain>
    </source>
</reference>
<evidence type="ECO:0000313" key="5">
    <source>
        <dbReference type="Proteomes" id="UP001549320"/>
    </source>
</evidence>
<feature type="region of interest" description="Disordered" evidence="1">
    <location>
        <begin position="82"/>
        <end position="104"/>
    </location>
</feature>
<gene>
    <name evidence="4" type="ORF">ABIE13_005430</name>
</gene>
<keyword evidence="2" id="KW-0732">Signal</keyword>
<evidence type="ECO:0000313" key="4">
    <source>
        <dbReference type="EMBL" id="MET4580290.1"/>
    </source>
</evidence>
<evidence type="ECO:0000256" key="1">
    <source>
        <dbReference type="SAM" id="MobiDB-lite"/>
    </source>
</evidence>
<keyword evidence="5" id="KW-1185">Reference proteome</keyword>
<evidence type="ECO:0000259" key="3">
    <source>
        <dbReference type="Pfam" id="PF13511"/>
    </source>
</evidence>
<proteinExistence type="predicted"/>
<sequence>MTNSLYGLLKLVVSVAAVMFVTLASSTSHAQVHRCKGADGKTVYSDAPCASSNSGGVVRLHDNVIETQMDRERNERYLLEHRRQSTETGSPAVTAPAARVGNSSAAANSPECRLAIRNANTQSGSATPTKIDNDRAEASRVCGYNPWPGKSASEVDAENRRSAAIERSLRHRARLVGQCDAGGCWDTLGVRYNGSGARLIRSDGQACRRVANSLECD</sequence>
<feature type="domain" description="DUF4124" evidence="3">
    <location>
        <begin position="21"/>
        <end position="52"/>
    </location>
</feature>
<name>A0ABV2QI68_9BURK</name>
<accession>A0ABV2QI68</accession>
<dbReference type="RefSeq" id="WP_354449103.1">
    <property type="nucleotide sequence ID" value="NZ_JBEPSH010000016.1"/>
</dbReference>
<dbReference type="Pfam" id="PF13511">
    <property type="entry name" value="DUF4124"/>
    <property type="match status" value="1"/>
</dbReference>
<dbReference type="InterPro" id="IPR025392">
    <property type="entry name" value="DUF4124"/>
</dbReference>
<comment type="caution">
    <text evidence="4">The sequence shown here is derived from an EMBL/GenBank/DDBJ whole genome shotgun (WGS) entry which is preliminary data.</text>
</comment>
<feature type="signal peptide" evidence="2">
    <location>
        <begin position="1"/>
        <end position="30"/>
    </location>
</feature>
<dbReference type="Proteomes" id="UP001549320">
    <property type="component" value="Unassembled WGS sequence"/>
</dbReference>
<dbReference type="EMBL" id="JBEPSH010000016">
    <property type="protein sequence ID" value="MET4580290.1"/>
    <property type="molecule type" value="Genomic_DNA"/>
</dbReference>
<organism evidence="4 5">
    <name type="scientific">Ottowia thiooxydans</name>
    <dbReference type="NCBI Taxonomy" id="219182"/>
    <lineage>
        <taxon>Bacteria</taxon>
        <taxon>Pseudomonadati</taxon>
        <taxon>Pseudomonadota</taxon>
        <taxon>Betaproteobacteria</taxon>
        <taxon>Burkholderiales</taxon>
        <taxon>Comamonadaceae</taxon>
        <taxon>Ottowia</taxon>
    </lineage>
</organism>
<protein>
    <recommendedName>
        <fullName evidence="3">DUF4124 domain-containing protein</fullName>
    </recommendedName>
</protein>
<evidence type="ECO:0000256" key="2">
    <source>
        <dbReference type="SAM" id="SignalP"/>
    </source>
</evidence>